<reference evidence="7" key="1">
    <citation type="submission" date="2023-07" db="EMBL/GenBank/DDBJ databases">
        <title>Genomic Encyclopedia of Type Strains, Phase IV (KMG-IV): sequencing the most valuable type-strain genomes for metagenomic binning, comparative biology and taxonomic classification.</title>
        <authorList>
            <person name="Goeker M."/>
        </authorList>
    </citation>
    <scope>NUCLEOTIDE SEQUENCE [LARGE SCALE GENOMIC DNA]</scope>
    <source>
        <strain evidence="7">DSM 21204</strain>
    </source>
</reference>
<keyword evidence="8" id="KW-1185">Reference proteome</keyword>
<evidence type="ECO:0000256" key="3">
    <source>
        <dbReference type="ARBA" id="ARBA00023016"/>
    </source>
</evidence>
<dbReference type="NCBIfam" id="TIGR00331">
    <property type="entry name" value="hrcA"/>
    <property type="match status" value="1"/>
</dbReference>
<evidence type="ECO:0000256" key="4">
    <source>
        <dbReference type="ARBA" id="ARBA00023163"/>
    </source>
</evidence>
<dbReference type="PANTHER" id="PTHR34824:SF1">
    <property type="entry name" value="HEAT-INDUCIBLE TRANSCRIPTION REPRESSOR HRCA"/>
    <property type="match status" value="1"/>
</dbReference>
<dbReference type="PIRSF" id="PIRSF005485">
    <property type="entry name" value="HrcA"/>
    <property type="match status" value="1"/>
</dbReference>
<dbReference type="SUPFAM" id="SSF46785">
    <property type="entry name" value="Winged helix' DNA-binding domain"/>
    <property type="match status" value="1"/>
</dbReference>
<comment type="function">
    <text evidence="5">Negative regulator of class I heat shock genes (grpE-dnaK-dnaJ and groELS operons). Prevents heat-shock induction of these operons.</text>
</comment>
<dbReference type="InterPro" id="IPR002571">
    <property type="entry name" value="HrcA"/>
</dbReference>
<dbReference type="InterPro" id="IPR023120">
    <property type="entry name" value="WHTH_transcript_rep_HrcA_IDD"/>
</dbReference>
<keyword evidence="1 5" id="KW-0678">Repressor</keyword>
<evidence type="ECO:0000256" key="5">
    <source>
        <dbReference type="HAMAP-Rule" id="MF_00081"/>
    </source>
</evidence>
<feature type="domain" description="Heat-inducible transcription repressor HrcA C-terminal" evidence="6">
    <location>
        <begin position="118"/>
        <end position="335"/>
    </location>
</feature>
<dbReference type="EMBL" id="JAUSWO010000001">
    <property type="protein sequence ID" value="MDQ0514181.1"/>
    <property type="molecule type" value="Genomic_DNA"/>
</dbReference>
<dbReference type="InterPro" id="IPR029016">
    <property type="entry name" value="GAF-like_dom_sf"/>
</dbReference>
<evidence type="ECO:0000256" key="2">
    <source>
        <dbReference type="ARBA" id="ARBA00023015"/>
    </source>
</evidence>
<dbReference type="Gene3D" id="3.30.450.40">
    <property type="match status" value="1"/>
</dbReference>
<name>A0ABU0LZQ4_9BACT</name>
<organism evidence="7 8">
    <name type="scientific">Mycoplasmoides fastidiosum</name>
    <dbReference type="NCBI Taxonomy" id="92758"/>
    <lineage>
        <taxon>Bacteria</taxon>
        <taxon>Bacillati</taxon>
        <taxon>Mycoplasmatota</taxon>
        <taxon>Mycoplasmoidales</taxon>
        <taxon>Mycoplasmoidaceae</taxon>
        <taxon>Mycoplasmoides</taxon>
    </lineage>
</organism>
<dbReference type="SUPFAM" id="SSF55781">
    <property type="entry name" value="GAF domain-like"/>
    <property type="match status" value="1"/>
</dbReference>
<evidence type="ECO:0000313" key="7">
    <source>
        <dbReference type="EMBL" id="MDQ0514181.1"/>
    </source>
</evidence>
<dbReference type="RefSeq" id="WP_256547125.1">
    <property type="nucleotide sequence ID" value="NZ_CP101809.1"/>
</dbReference>
<comment type="similarity">
    <text evidence="5">Belongs to the HrcA family.</text>
</comment>
<dbReference type="Pfam" id="PF01628">
    <property type="entry name" value="HrcA"/>
    <property type="match status" value="1"/>
</dbReference>
<dbReference type="Proteomes" id="UP001240643">
    <property type="component" value="Unassembled WGS sequence"/>
</dbReference>
<dbReference type="Gene3D" id="3.30.390.60">
    <property type="entry name" value="Heat-inducible transcription repressor hrca homolog, domain 3"/>
    <property type="match status" value="1"/>
</dbReference>
<comment type="caution">
    <text evidence="7">The sequence shown here is derived from an EMBL/GenBank/DDBJ whole genome shotgun (WGS) entry which is preliminary data.</text>
</comment>
<keyword evidence="2 5" id="KW-0805">Transcription regulation</keyword>
<keyword evidence="3 5" id="KW-0346">Stress response</keyword>
<sequence>MTENCKNDLSVKILSERQKKILKYIIESHTENPEAVASNQLKEKVLNEVSSATIRNELVSLEKAGFLTKEHSSSGRIPTKMGYQYYVNNLMDETTSEEFQKIHNEINQLFKKRLDSIDETIDSTVKILEKFVELPIVIAKVADDNELLKRIDIVEIVANQYMLFLITSYTNVIKHFFEIENKNQYQDIAACIKIFNEKLINVPVNQITQQIEQLTDLIRSKVHEYEFVFQHIINQLILKVEANYRNSKPKVYNMRSLINKPEVQNNNINLEKIMEILEKTSIFDQINFNHERIGKTLINFDNSVEGLSIAATEIEDASGMRHQIGFLGPVRMDYKLLNQILGFLGEKLSGKEVKKRSIHEKK</sequence>
<dbReference type="PANTHER" id="PTHR34824">
    <property type="entry name" value="HEAT-INDUCIBLE TRANSCRIPTION REPRESSOR HRCA"/>
    <property type="match status" value="1"/>
</dbReference>
<keyword evidence="4 5" id="KW-0804">Transcription</keyword>
<dbReference type="HAMAP" id="MF_00081">
    <property type="entry name" value="HrcA"/>
    <property type="match status" value="1"/>
</dbReference>
<evidence type="ECO:0000259" key="6">
    <source>
        <dbReference type="Pfam" id="PF01628"/>
    </source>
</evidence>
<dbReference type="InterPro" id="IPR036390">
    <property type="entry name" value="WH_DNA-bd_sf"/>
</dbReference>
<gene>
    <name evidence="5" type="primary">hrcA</name>
    <name evidence="7" type="ORF">J2Z62_000619</name>
</gene>
<dbReference type="Gene3D" id="1.10.10.10">
    <property type="entry name" value="Winged helix-like DNA-binding domain superfamily/Winged helix DNA-binding domain"/>
    <property type="match status" value="1"/>
</dbReference>
<evidence type="ECO:0000313" key="8">
    <source>
        <dbReference type="Proteomes" id="UP001240643"/>
    </source>
</evidence>
<proteinExistence type="inferred from homology"/>
<dbReference type="InterPro" id="IPR036388">
    <property type="entry name" value="WH-like_DNA-bd_sf"/>
</dbReference>
<protein>
    <recommendedName>
        <fullName evidence="5">Heat-inducible transcription repressor HrcA</fullName>
    </recommendedName>
</protein>
<dbReference type="InterPro" id="IPR021153">
    <property type="entry name" value="HrcA_C"/>
</dbReference>
<accession>A0ABU0LZQ4</accession>
<evidence type="ECO:0000256" key="1">
    <source>
        <dbReference type="ARBA" id="ARBA00022491"/>
    </source>
</evidence>